<keyword evidence="6" id="KW-1185">Reference proteome</keyword>
<evidence type="ECO:0000313" key="4">
    <source>
        <dbReference type="EMBL" id="MBC1180658.1"/>
    </source>
</evidence>
<evidence type="ECO:0000259" key="3">
    <source>
        <dbReference type="PROSITE" id="PS50826"/>
    </source>
</evidence>
<dbReference type="InterPro" id="IPR047343">
    <property type="entry name" value="RUSC1_2"/>
</dbReference>
<dbReference type="Pfam" id="PF26030">
    <property type="entry name" value="RUNDC1"/>
    <property type="match status" value="1"/>
</dbReference>
<feature type="region of interest" description="Disordered" evidence="2">
    <location>
        <begin position="374"/>
        <end position="416"/>
    </location>
</feature>
<dbReference type="InterPro" id="IPR037213">
    <property type="entry name" value="Run_dom_sf"/>
</dbReference>
<dbReference type="InterPro" id="IPR004012">
    <property type="entry name" value="Run_dom"/>
</dbReference>
<feature type="compositionally biased region" description="Basic residues" evidence="2">
    <location>
        <begin position="404"/>
        <end position="415"/>
    </location>
</feature>
<evidence type="ECO:0000256" key="1">
    <source>
        <dbReference type="SAM" id="Coils"/>
    </source>
</evidence>
<accession>A0A1B0CTY9</accession>
<feature type="compositionally biased region" description="Basic and acidic residues" evidence="2">
    <location>
        <begin position="29"/>
        <end position="38"/>
    </location>
</feature>
<feature type="compositionally biased region" description="Basic residues" evidence="2">
    <location>
        <begin position="277"/>
        <end position="287"/>
    </location>
</feature>
<dbReference type="PANTHER" id="PTHR15591:SF19">
    <property type="entry name" value="RUN DOMAIN-CONTAINING PROTEIN 1 ISOFORM X1"/>
    <property type="match status" value="1"/>
</dbReference>
<dbReference type="Pfam" id="PF02759">
    <property type="entry name" value="RUN"/>
    <property type="match status" value="1"/>
</dbReference>
<dbReference type="SUPFAM" id="SSF140741">
    <property type="entry name" value="RUN domain-like"/>
    <property type="match status" value="1"/>
</dbReference>
<dbReference type="EMBL" id="AJWK01028174">
    <property type="status" value="NOT_ANNOTATED_CDS"/>
    <property type="molecule type" value="Genomic_DNA"/>
</dbReference>
<dbReference type="CDD" id="cd17683">
    <property type="entry name" value="RUN_RUNDC1"/>
    <property type="match status" value="1"/>
</dbReference>
<dbReference type="EMBL" id="GITU01011955">
    <property type="protein sequence ID" value="MBC1180658.1"/>
    <property type="molecule type" value="Transcribed_RNA"/>
</dbReference>
<feature type="coiled-coil region" evidence="1">
    <location>
        <begin position="141"/>
        <end position="168"/>
    </location>
</feature>
<sequence length="628" mass="71699">MERDFGGGSEAIVHHEGDHINAADDESETEKPDVERWDPLGAANDSESDVRQLDSERDLNSELEHFSDINRIRNLEEEQEMLTSSLLALTSHFAQVQFRLRQIVKAAPEERDTLLKNLEEFAFRGIPEVQEIEGGSSNLMMSSVEWQRNRQQELIQQLKKQLEDLEKFAFESGEPVLPQSMLVEKQKVIIDEFRSKINLNLDEHNLPHLSPEDLRHQVDSALGEFVSPLKMKDQLVAQLKTQITDLERFIEFIQNADETVPGELDTNCDCISEEHRRKPLPRKHSRSRMTSSSSQDGEKRSNNTEGKFMERSQSIVKRVLTLLEIFTSSQIGCASTATHFQKNSFKKTARGSHWGDLRAQLEVDIQEICNFARKKDEDDSQDDSTSVYLSDSDSEPDAQVVTQQRRKKPTAKPRKQTPDNIYLMSIVRKRFAMTLLKLMQHGLRNPDSSSMIVPFISCFAMPKVAYGDYGATVGDEDDRGGKQMHAWELILEYYYIKNGDKYNETPARRLSQSFNLEIVGGTAISIKQGLLSTIGSIIALHAPYKRNHNSHFKAFVCAGLNTGKLAKWLQLIYQCPELCSTYYTSWSYAAKTGFRDALRSLEPLSLLKFDLPVDFAIRQFQNMNDVFQ</sequence>
<dbReference type="PROSITE" id="PS50826">
    <property type="entry name" value="RUN"/>
    <property type="match status" value="1"/>
</dbReference>
<feature type="compositionally biased region" description="Basic and acidic residues" evidence="2">
    <location>
        <begin position="12"/>
        <end position="22"/>
    </location>
</feature>
<keyword evidence="1" id="KW-0175">Coiled coil</keyword>
<dbReference type="VEuPathDB" id="VectorBase:LLONM1_006174"/>
<dbReference type="Proteomes" id="UP000092461">
    <property type="component" value="Unassembled WGS sequence"/>
</dbReference>
<evidence type="ECO:0000313" key="5">
    <source>
        <dbReference type="EnsemblMetazoa" id="LLOJ008340-PA"/>
    </source>
</evidence>
<dbReference type="AlphaFoldDB" id="A0A1B0CTY9"/>
<dbReference type="PANTHER" id="PTHR15591">
    <property type="entry name" value="RUN AND SH3 DOMAIN CONTAINING"/>
    <property type="match status" value="1"/>
</dbReference>
<dbReference type="EnsemblMetazoa" id="LLOJ008340-RA">
    <property type="protein sequence ID" value="LLOJ008340-PA"/>
    <property type="gene ID" value="LLOJ008340"/>
</dbReference>
<dbReference type="InterPro" id="IPR058732">
    <property type="entry name" value="RUNDC1_M"/>
</dbReference>
<dbReference type="Gene3D" id="1.20.58.900">
    <property type="match status" value="1"/>
</dbReference>
<feature type="compositionally biased region" description="Basic and acidic residues" evidence="2">
    <location>
        <begin position="296"/>
        <end position="310"/>
    </location>
</feature>
<proteinExistence type="predicted"/>
<reference evidence="4" key="2">
    <citation type="journal article" date="2020" name="BMC">
        <title>Leishmania infection induces a limited differential gene expression in the sand fly midgut.</title>
        <authorList>
            <person name="Coutinho-Abreu I.V."/>
            <person name="Serafim T.D."/>
            <person name="Meneses C."/>
            <person name="Kamhawi S."/>
            <person name="Oliveira F."/>
            <person name="Valenzuela J.G."/>
        </authorList>
    </citation>
    <scope>NUCLEOTIDE SEQUENCE</scope>
    <source>
        <strain evidence="4">Jacobina</strain>
        <tissue evidence="4">Midgut</tissue>
    </source>
</reference>
<organism evidence="5 6">
    <name type="scientific">Lutzomyia longipalpis</name>
    <name type="common">Sand fly</name>
    <dbReference type="NCBI Taxonomy" id="7200"/>
    <lineage>
        <taxon>Eukaryota</taxon>
        <taxon>Metazoa</taxon>
        <taxon>Ecdysozoa</taxon>
        <taxon>Arthropoda</taxon>
        <taxon>Hexapoda</taxon>
        <taxon>Insecta</taxon>
        <taxon>Pterygota</taxon>
        <taxon>Neoptera</taxon>
        <taxon>Endopterygota</taxon>
        <taxon>Diptera</taxon>
        <taxon>Nematocera</taxon>
        <taxon>Psychodoidea</taxon>
        <taxon>Psychodidae</taxon>
        <taxon>Lutzomyia</taxon>
        <taxon>Lutzomyia</taxon>
    </lineage>
</organism>
<feature type="region of interest" description="Disordered" evidence="2">
    <location>
        <begin position="1"/>
        <end position="51"/>
    </location>
</feature>
<feature type="region of interest" description="Disordered" evidence="2">
    <location>
        <begin position="272"/>
        <end position="310"/>
    </location>
</feature>
<reference evidence="6" key="1">
    <citation type="submission" date="2012-05" db="EMBL/GenBank/DDBJ databases">
        <title>Whole Genome Assembly of Lutzomyia longipalpis.</title>
        <authorList>
            <person name="Richards S."/>
            <person name="Qu C."/>
            <person name="Dillon R."/>
            <person name="Worley K."/>
            <person name="Scherer S."/>
            <person name="Batterton M."/>
            <person name="Taylor A."/>
            <person name="Hawes A."/>
            <person name="Hernandez B."/>
            <person name="Kovar C."/>
            <person name="Mandapat C."/>
            <person name="Pham C."/>
            <person name="Qu C."/>
            <person name="Jing C."/>
            <person name="Bess C."/>
            <person name="Bandaranaike D."/>
            <person name="Ngo D."/>
            <person name="Ongeri F."/>
            <person name="Arias F."/>
            <person name="Lara F."/>
            <person name="Weissenberger G."/>
            <person name="Kamau G."/>
            <person name="Han H."/>
            <person name="Shen H."/>
            <person name="Dinh H."/>
            <person name="Khalil I."/>
            <person name="Jones J."/>
            <person name="Shafer J."/>
            <person name="Jayaseelan J."/>
            <person name="Quiroz J."/>
            <person name="Blankenburg K."/>
            <person name="Nguyen L."/>
            <person name="Jackson L."/>
            <person name="Francisco L."/>
            <person name="Tang L.-Y."/>
            <person name="Pu L.-L."/>
            <person name="Perales L."/>
            <person name="Lorensuhewa L."/>
            <person name="Munidasa M."/>
            <person name="Coyle M."/>
            <person name="Taylor M."/>
            <person name="Puazo M."/>
            <person name="Firestine M."/>
            <person name="Scheel M."/>
            <person name="Javaid M."/>
            <person name="Wang M."/>
            <person name="Li M."/>
            <person name="Tabassum N."/>
            <person name="Saada N."/>
            <person name="Osuji N."/>
            <person name="Aqrawi P."/>
            <person name="Fu Q."/>
            <person name="Thornton R."/>
            <person name="Raj R."/>
            <person name="Goodspeed R."/>
            <person name="Mata R."/>
            <person name="Najjar R."/>
            <person name="Gubbala S."/>
            <person name="Lee S."/>
            <person name="Denson S."/>
            <person name="Patil S."/>
            <person name="Macmil S."/>
            <person name="Qi S."/>
            <person name="Matskevitch T."/>
            <person name="Palculict T."/>
            <person name="Mathew T."/>
            <person name="Vee V."/>
            <person name="Velamala V."/>
            <person name="Korchina V."/>
            <person name="Cai W."/>
            <person name="Liu W."/>
            <person name="Dai W."/>
            <person name="Zou X."/>
            <person name="Zhu Y."/>
            <person name="Zhang Y."/>
            <person name="Wu Y.-Q."/>
            <person name="Xin Y."/>
            <person name="Nazarath L."/>
            <person name="Kovar C."/>
            <person name="Han Y."/>
            <person name="Muzny D."/>
            <person name="Gibbs R."/>
        </authorList>
    </citation>
    <scope>NUCLEOTIDE SEQUENCE [LARGE SCALE GENOMIC DNA]</scope>
    <source>
        <strain evidence="6">Jacobina</strain>
    </source>
</reference>
<name>A0A1B0CTY9_LUTLO</name>
<feature type="domain" description="RUN" evidence="3">
    <location>
        <begin position="422"/>
        <end position="616"/>
    </location>
</feature>
<protein>
    <recommendedName>
        <fullName evidence="3">RUN domain-containing protein</fullName>
    </recommendedName>
</protein>
<evidence type="ECO:0000256" key="2">
    <source>
        <dbReference type="SAM" id="MobiDB-lite"/>
    </source>
</evidence>
<evidence type="ECO:0000313" key="6">
    <source>
        <dbReference type="Proteomes" id="UP000092461"/>
    </source>
</evidence>
<dbReference type="VEuPathDB" id="VectorBase:LLOJ008340"/>
<reference evidence="5" key="3">
    <citation type="submission" date="2020-05" db="UniProtKB">
        <authorList>
            <consortium name="EnsemblMetazoa"/>
        </authorList>
    </citation>
    <scope>IDENTIFICATION</scope>
    <source>
        <strain evidence="5">Jacobina</strain>
    </source>
</reference>
<dbReference type="SMART" id="SM00593">
    <property type="entry name" value="RUN"/>
    <property type="match status" value="1"/>
</dbReference>